<feature type="region of interest" description="Disordered" evidence="2">
    <location>
        <begin position="227"/>
        <end position="253"/>
    </location>
</feature>
<dbReference type="Pfam" id="PF00300">
    <property type="entry name" value="His_Phos_1"/>
    <property type="match status" value="1"/>
</dbReference>
<dbReference type="GO" id="GO:0016791">
    <property type="term" value="F:phosphatase activity"/>
    <property type="evidence" value="ECO:0007669"/>
    <property type="project" value="TreeGrafter"/>
</dbReference>
<protein>
    <submittedName>
        <fullName evidence="3">Histidine phosphatase family protein</fullName>
    </submittedName>
</protein>
<evidence type="ECO:0000313" key="3">
    <source>
        <dbReference type="EMBL" id="QBX55941.1"/>
    </source>
</evidence>
<dbReference type="InterPro" id="IPR013078">
    <property type="entry name" value="His_Pase_superF_clade-1"/>
</dbReference>
<dbReference type="GO" id="GO:0005737">
    <property type="term" value="C:cytoplasm"/>
    <property type="evidence" value="ECO:0007669"/>
    <property type="project" value="TreeGrafter"/>
</dbReference>
<feature type="binding site" evidence="1">
    <location>
        <begin position="30"/>
        <end position="37"/>
    </location>
    <ligand>
        <name>substrate</name>
    </ligand>
</feature>
<dbReference type="OrthoDB" id="9793115at2"/>
<name>A0A4P7IJ85_9ACTN</name>
<dbReference type="SMART" id="SM00855">
    <property type="entry name" value="PGAM"/>
    <property type="match status" value="1"/>
</dbReference>
<evidence type="ECO:0000313" key="4">
    <source>
        <dbReference type="Proteomes" id="UP000294853"/>
    </source>
</evidence>
<sequence>MSESMETASARSVQMQMGSSASVQRLILARHAQTESNVLRVLDSALPGPKLTPEGIRQAKALAERLASRDVEAVFSSPAARARETADFVAESHGVPVSVVPGIQELSVGDWHGSSRDVDRNEFRDMYRRWLSGCQDLRAPGGESASEVIQRFVEVLQGVVSRAWTGDVVLVTHGGALRLAVAHLAVNIDGSFAQAHPVGNTGIVELEYEEGVWRCVEWCGVELPPSDRSAAEGSSRMQVYEYPSGTDRQGPNC</sequence>
<dbReference type="InterPro" id="IPR050275">
    <property type="entry name" value="PGM_Phosphatase"/>
</dbReference>
<reference evidence="3 4" key="1">
    <citation type="submission" date="2019-03" db="EMBL/GenBank/DDBJ databases">
        <title>Three New Species of Nocardioides, Nocardioides euryhalodurans sp. nov., Nocardioides seonyuensis sp. nov. and Nocardioides eburneoflavus sp. nov. Iolated from Soil.</title>
        <authorList>
            <person name="Roh S.G."/>
            <person name="Lee C."/>
            <person name="Kim M.-K."/>
            <person name="Kim S.B."/>
        </authorList>
    </citation>
    <scope>NUCLEOTIDE SEQUENCE [LARGE SCALE GENOMIC DNA]</scope>
    <source>
        <strain evidence="3 4">MMS17-SY207-3</strain>
    </source>
</reference>
<dbReference type="InterPro" id="IPR029033">
    <property type="entry name" value="His_PPase_superfam"/>
</dbReference>
<proteinExistence type="predicted"/>
<dbReference type="KEGG" id="nsn:EXE58_11015"/>
<dbReference type="PANTHER" id="PTHR48100:SF1">
    <property type="entry name" value="HISTIDINE PHOSPHATASE FAMILY PROTEIN-RELATED"/>
    <property type="match status" value="1"/>
</dbReference>
<dbReference type="SUPFAM" id="SSF53254">
    <property type="entry name" value="Phosphoglycerate mutase-like"/>
    <property type="match status" value="1"/>
</dbReference>
<organism evidence="3 4">
    <name type="scientific">Nocardioides seonyuensis</name>
    <dbReference type="NCBI Taxonomy" id="2518371"/>
    <lineage>
        <taxon>Bacteria</taxon>
        <taxon>Bacillati</taxon>
        <taxon>Actinomycetota</taxon>
        <taxon>Actinomycetes</taxon>
        <taxon>Propionibacteriales</taxon>
        <taxon>Nocardioidaceae</taxon>
        <taxon>Nocardioides</taxon>
    </lineage>
</organism>
<feature type="binding site" evidence="1">
    <location>
        <position position="81"/>
    </location>
    <ligand>
        <name>substrate</name>
    </ligand>
</feature>
<evidence type="ECO:0000256" key="2">
    <source>
        <dbReference type="SAM" id="MobiDB-lite"/>
    </source>
</evidence>
<keyword evidence="4" id="KW-1185">Reference proteome</keyword>
<dbReference type="Proteomes" id="UP000294853">
    <property type="component" value="Chromosome"/>
</dbReference>
<dbReference type="EMBL" id="CP038436">
    <property type="protein sequence ID" value="QBX55941.1"/>
    <property type="molecule type" value="Genomic_DNA"/>
</dbReference>
<dbReference type="CDD" id="cd07067">
    <property type="entry name" value="HP_PGM_like"/>
    <property type="match status" value="1"/>
</dbReference>
<dbReference type="Gene3D" id="3.40.50.1240">
    <property type="entry name" value="Phosphoglycerate mutase-like"/>
    <property type="match status" value="1"/>
</dbReference>
<evidence type="ECO:0000256" key="1">
    <source>
        <dbReference type="PIRSR" id="PIRSR613078-2"/>
    </source>
</evidence>
<accession>A0A4P7IJ85</accession>
<gene>
    <name evidence="3" type="ORF">EXE58_11015</name>
</gene>
<dbReference type="PANTHER" id="PTHR48100">
    <property type="entry name" value="BROAD-SPECIFICITY PHOSPHATASE YOR283W-RELATED"/>
    <property type="match status" value="1"/>
</dbReference>
<dbReference type="AlphaFoldDB" id="A0A4P7IJ85"/>